<dbReference type="SUPFAM" id="SSF52540">
    <property type="entry name" value="P-loop containing nucleoside triphosphate hydrolases"/>
    <property type="match status" value="1"/>
</dbReference>
<reference evidence="2 3" key="1">
    <citation type="submission" date="2019-03" db="EMBL/GenBank/DDBJ databases">
        <title>Seongchinamella monodicae gen. nov., sp. nov., a novel member of the Gammaproteobacteria isolated from a tidal mudflat of beach.</title>
        <authorList>
            <person name="Yang H.G."/>
            <person name="Kang J.W."/>
            <person name="Lee S.D."/>
        </authorList>
    </citation>
    <scope>NUCLEOTIDE SEQUENCE [LARGE SCALE GENOMIC DNA]</scope>
    <source>
        <strain evidence="2 3">GH4-78</strain>
    </source>
</reference>
<dbReference type="EMBL" id="SMSE01000002">
    <property type="protein sequence ID" value="TDG14261.1"/>
    <property type="molecule type" value="Genomic_DNA"/>
</dbReference>
<dbReference type="InterPro" id="IPR027417">
    <property type="entry name" value="P-loop_NTPase"/>
</dbReference>
<gene>
    <name evidence="2" type="ORF">E2F43_11565</name>
</gene>
<dbReference type="Proteomes" id="UP000295554">
    <property type="component" value="Unassembled WGS sequence"/>
</dbReference>
<sequence>MWSGPRNISTALMRSWENRPDCSVVDEPFYAAYLADTGLEHPCREEILLAQSRDYGKVIEQLTAGPVATELQYQKQMTHHIPRGLDMGWCAGFRHCFLIREPAQVIASYVQKMPNVNEDAIGIRRQAELFEQIADLSGEVPLVIDSNDVLKNPERVLAELCQRLGIHFYRDAMLNWPTGRRDSDGIWASHWYHNVEQSTGFGPYSRRDPELNAGQRELADRMRPYYLQLAKQRILP</sequence>
<organism evidence="2 3">
    <name type="scientific">Seongchinamella unica</name>
    <dbReference type="NCBI Taxonomy" id="2547392"/>
    <lineage>
        <taxon>Bacteria</taxon>
        <taxon>Pseudomonadati</taxon>
        <taxon>Pseudomonadota</taxon>
        <taxon>Gammaproteobacteria</taxon>
        <taxon>Cellvibrionales</taxon>
        <taxon>Halieaceae</taxon>
        <taxon>Seongchinamella</taxon>
    </lineage>
</organism>
<name>A0A4R5LTL9_9GAMM</name>
<evidence type="ECO:0000313" key="3">
    <source>
        <dbReference type="Proteomes" id="UP000295554"/>
    </source>
</evidence>
<evidence type="ECO:0008006" key="4">
    <source>
        <dbReference type="Google" id="ProtNLM"/>
    </source>
</evidence>
<dbReference type="AlphaFoldDB" id="A0A4R5LTL9"/>
<protein>
    <recommendedName>
        <fullName evidence="4">Sulfotransferase family protein</fullName>
    </recommendedName>
</protein>
<accession>A0A4R5LTL9</accession>
<evidence type="ECO:0000256" key="1">
    <source>
        <dbReference type="ARBA" id="ARBA00009320"/>
    </source>
</evidence>
<dbReference type="PANTHER" id="PTHR42743:SF11">
    <property type="entry name" value="AMINODEOXYCHORISMATE LYASE"/>
    <property type="match status" value="1"/>
</dbReference>
<dbReference type="PANTHER" id="PTHR42743">
    <property type="entry name" value="AMINO-ACID AMINOTRANSFERASE"/>
    <property type="match status" value="1"/>
</dbReference>
<proteinExistence type="inferred from homology"/>
<comment type="similarity">
    <text evidence="1">Belongs to the class-IV pyridoxal-phosphate-dependent aminotransferase family.</text>
</comment>
<dbReference type="OrthoDB" id="272985at2"/>
<dbReference type="InterPro" id="IPR050571">
    <property type="entry name" value="Class-IV_PLP-Dep_Aminotrnsfr"/>
</dbReference>
<comment type="caution">
    <text evidence="2">The sequence shown here is derived from an EMBL/GenBank/DDBJ whole genome shotgun (WGS) entry which is preliminary data.</text>
</comment>
<dbReference type="GO" id="GO:0019752">
    <property type="term" value="P:carboxylic acid metabolic process"/>
    <property type="evidence" value="ECO:0007669"/>
    <property type="project" value="TreeGrafter"/>
</dbReference>
<keyword evidence="3" id="KW-1185">Reference proteome</keyword>
<dbReference type="Gene3D" id="3.40.50.300">
    <property type="entry name" value="P-loop containing nucleotide triphosphate hydrolases"/>
    <property type="match status" value="1"/>
</dbReference>
<dbReference type="Pfam" id="PF19798">
    <property type="entry name" value="Sulfotransfer_5"/>
    <property type="match status" value="1"/>
</dbReference>
<evidence type="ECO:0000313" key="2">
    <source>
        <dbReference type="EMBL" id="TDG14261.1"/>
    </source>
</evidence>